<accession>A0AA35P8D4</accession>
<protein>
    <submittedName>
        <fullName evidence="2">Uncharacterized protein</fullName>
    </submittedName>
</protein>
<reference evidence="2" key="1">
    <citation type="submission" date="2022-12" db="EMBL/GenBank/DDBJ databases">
        <authorList>
            <person name="Alioto T."/>
            <person name="Alioto T."/>
            <person name="Gomez Garrido J."/>
        </authorList>
    </citation>
    <scope>NUCLEOTIDE SEQUENCE</scope>
</reference>
<name>A0AA35P8D4_9SAUR</name>
<dbReference type="AlphaFoldDB" id="A0AA35P8D4"/>
<dbReference type="EMBL" id="OX395132">
    <property type="protein sequence ID" value="CAI5778779.1"/>
    <property type="molecule type" value="Genomic_DNA"/>
</dbReference>
<organism evidence="2 3">
    <name type="scientific">Podarcis lilfordi</name>
    <name type="common">Lilford's wall lizard</name>
    <dbReference type="NCBI Taxonomy" id="74358"/>
    <lineage>
        <taxon>Eukaryota</taxon>
        <taxon>Metazoa</taxon>
        <taxon>Chordata</taxon>
        <taxon>Craniata</taxon>
        <taxon>Vertebrata</taxon>
        <taxon>Euteleostomi</taxon>
        <taxon>Lepidosauria</taxon>
        <taxon>Squamata</taxon>
        <taxon>Bifurcata</taxon>
        <taxon>Unidentata</taxon>
        <taxon>Episquamata</taxon>
        <taxon>Laterata</taxon>
        <taxon>Lacertibaenia</taxon>
        <taxon>Lacertidae</taxon>
        <taxon>Podarcis</taxon>
    </lineage>
</organism>
<feature type="compositionally biased region" description="Basic residues" evidence="1">
    <location>
        <begin position="1"/>
        <end position="21"/>
    </location>
</feature>
<dbReference type="Proteomes" id="UP001178461">
    <property type="component" value="Chromosome 7"/>
</dbReference>
<gene>
    <name evidence="2" type="ORF">PODLI_1B001304</name>
</gene>
<evidence type="ECO:0000256" key="1">
    <source>
        <dbReference type="SAM" id="MobiDB-lite"/>
    </source>
</evidence>
<evidence type="ECO:0000313" key="3">
    <source>
        <dbReference type="Proteomes" id="UP001178461"/>
    </source>
</evidence>
<sequence length="82" mass="9810">MQKFPHSHQGHRQRQAHHCFTTRRAASQVGNRRSQARQERRKRLQNPVPSCVFFSDIHFERMRELEATIVTCHLEMARDLET</sequence>
<keyword evidence="3" id="KW-1185">Reference proteome</keyword>
<proteinExistence type="predicted"/>
<evidence type="ECO:0000313" key="2">
    <source>
        <dbReference type="EMBL" id="CAI5778779.1"/>
    </source>
</evidence>
<feature type="region of interest" description="Disordered" evidence="1">
    <location>
        <begin position="1"/>
        <end position="44"/>
    </location>
</feature>